<evidence type="ECO:0000256" key="1">
    <source>
        <dbReference type="SAM" id="MobiDB-lite"/>
    </source>
</evidence>
<protein>
    <submittedName>
        <fullName evidence="2">Uncharacterized protein</fullName>
    </submittedName>
</protein>
<gene>
    <name evidence="2" type="ORF">CFOLD11_20250</name>
</gene>
<reference evidence="2" key="1">
    <citation type="journal article" date="2023" name="Int. J. Syst. Evol. Microbiol.">
        <title>&lt;i&gt;Clostridium folliculivorans&lt;/i&gt; sp. nov., isolated from soil samples of an organic paddy in Japan.</title>
        <authorList>
            <person name="Tazawa J."/>
            <person name="Kobayashi H."/>
            <person name="Tanizawa Y."/>
            <person name="Uchino A."/>
            <person name="Tanaka F."/>
            <person name="Urashima Y."/>
            <person name="Miura S."/>
            <person name="Sakamoto M."/>
            <person name="Ohkuma M."/>
            <person name="Tohno M."/>
        </authorList>
    </citation>
    <scope>NUCLEOTIDE SEQUENCE</scope>
    <source>
        <strain evidence="2">D1-1</strain>
    </source>
</reference>
<name>A0A9W6DAG7_9CLOT</name>
<accession>A0A9W6DAG7</accession>
<proteinExistence type="predicted"/>
<keyword evidence="3" id="KW-1185">Reference proteome</keyword>
<comment type="caution">
    <text evidence="2">The sequence shown here is derived from an EMBL/GenBank/DDBJ whole genome shotgun (WGS) entry which is preliminary data.</text>
</comment>
<evidence type="ECO:0000313" key="2">
    <source>
        <dbReference type="EMBL" id="GKU25199.1"/>
    </source>
</evidence>
<dbReference type="Proteomes" id="UP001057868">
    <property type="component" value="Unassembled WGS sequence"/>
</dbReference>
<sequence>MSETNRGLTDKKTNKDRAYNNKVKNSVKGSEKSILLQVDEATKGIMKEIQSGITDDIINTVSEHSRLLRELNEKIDETYDLAKENNKLLKQILKNQKRTEE</sequence>
<dbReference type="RefSeq" id="WP_261852160.1">
    <property type="nucleotide sequence ID" value="NZ_BQXY01000002.1"/>
</dbReference>
<organism evidence="2 3">
    <name type="scientific">Clostridium folliculivorans</name>
    <dbReference type="NCBI Taxonomy" id="2886038"/>
    <lineage>
        <taxon>Bacteria</taxon>
        <taxon>Bacillati</taxon>
        <taxon>Bacillota</taxon>
        <taxon>Clostridia</taxon>
        <taxon>Eubacteriales</taxon>
        <taxon>Clostridiaceae</taxon>
        <taxon>Clostridium</taxon>
    </lineage>
</organism>
<dbReference type="EMBL" id="BQXY01000002">
    <property type="protein sequence ID" value="GKU25199.1"/>
    <property type="molecule type" value="Genomic_DNA"/>
</dbReference>
<dbReference type="AlphaFoldDB" id="A0A9W6DAG7"/>
<feature type="region of interest" description="Disordered" evidence="1">
    <location>
        <begin position="1"/>
        <end position="21"/>
    </location>
</feature>
<evidence type="ECO:0000313" key="3">
    <source>
        <dbReference type="Proteomes" id="UP001057868"/>
    </source>
</evidence>
<feature type="compositionally biased region" description="Basic and acidic residues" evidence="1">
    <location>
        <begin position="8"/>
        <end position="19"/>
    </location>
</feature>